<sequence length="324" mass="37376">MKKKISMFFLPIFCFILLIGCSEKLSGEKTTVEGQEITYQFQLPAKWEKVDSFQEKFNKKAVFGAEDTRSNSSMFIMIYLKSTVDLKDFPSKTRLELQKRYGYKELDGVYMKEYEINKHKAIKYTLNTTFQEKDVWAHFYYLETEHGFVELIFYSANDGDYKERSIIIDESVETLVEVKSKGSNDSTNSTELEKSNGDTVEVKNANLTFTIDGVMTLLEDEKSKKLVLHYQLTNLGNDNVIPKEIQSYIIAEQKGIKLTPEKIADGNQDLDLRELALASDRTVTKGETMEGIWVYSLQDTSDVVLTFNQDQFKDEKPQTIYLPK</sequence>
<dbReference type="Gene3D" id="2.60.40.1240">
    <property type="match status" value="1"/>
</dbReference>
<comment type="caution">
    <text evidence="3">The sequence shown here is derived from an EMBL/GenBank/DDBJ whole genome shotgun (WGS) entry which is preliminary data.</text>
</comment>
<protein>
    <recommendedName>
        <fullName evidence="2">DUF5067 domain-containing protein</fullName>
    </recommendedName>
</protein>
<organism evidence="3 4">
    <name type="scientific">Enterococcus ureilyticus</name>
    <dbReference type="NCBI Taxonomy" id="1131292"/>
    <lineage>
        <taxon>Bacteria</taxon>
        <taxon>Bacillati</taxon>
        <taxon>Bacillota</taxon>
        <taxon>Bacilli</taxon>
        <taxon>Lactobacillales</taxon>
        <taxon>Enterococcaceae</taxon>
        <taxon>Enterococcus</taxon>
    </lineage>
</organism>
<dbReference type="EMBL" id="MIKC01000040">
    <property type="protein sequence ID" value="OEG21304.1"/>
    <property type="molecule type" value="Genomic_DNA"/>
</dbReference>
<dbReference type="InterPro" id="IPR031989">
    <property type="entry name" value="DUF5067"/>
</dbReference>
<proteinExistence type="predicted"/>
<name>A0A1E5H8S1_9ENTE</name>
<feature type="domain" description="DUF5067" evidence="2">
    <location>
        <begin position="187"/>
        <end position="308"/>
    </location>
</feature>
<accession>A0A1E5H8S1</accession>
<keyword evidence="1" id="KW-0732">Signal</keyword>
<dbReference type="OrthoDB" id="2179640at2"/>
<dbReference type="PROSITE" id="PS51257">
    <property type="entry name" value="PROKAR_LIPOPROTEIN"/>
    <property type="match status" value="1"/>
</dbReference>
<gene>
    <name evidence="3" type="ORF">BCR24_07505</name>
</gene>
<evidence type="ECO:0000313" key="4">
    <source>
        <dbReference type="Proteomes" id="UP000094469"/>
    </source>
</evidence>
<dbReference type="AlphaFoldDB" id="A0A1E5H8S1"/>
<evidence type="ECO:0000313" key="3">
    <source>
        <dbReference type="EMBL" id="OEG21304.1"/>
    </source>
</evidence>
<dbReference type="RefSeq" id="WP_069641100.1">
    <property type="nucleotide sequence ID" value="NZ_JAFBEZ010000001.1"/>
</dbReference>
<dbReference type="Proteomes" id="UP000094469">
    <property type="component" value="Unassembled WGS sequence"/>
</dbReference>
<dbReference type="InterPro" id="IPR029050">
    <property type="entry name" value="Immunoprotect_excell_Ig-like"/>
</dbReference>
<evidence type="ECO:0000259" key="2">
    <source>
        <dbReference type="Pfam" id="PF16729"/>
    </source>
</evidence>
<dbReference type="STRING" id="1131292.BCR24_07505"/>
<keyword evidence="4" id="KW-1185">Reference proteome</keyword>
<dbReference type="Pfam" id="PF16729">
    <property type="entry name" value="DUF5067"/>
    <property type="match status" value="1"/>
</dbReference>
<reference evidence="4" key="1">
    <citation type="submission" date="2016-09" db="EMBL/GenBank/DDBJ databases">
        <authorList>
            <person name="Gulvik C.A."/>
        </authorList>
    </citation>
    <scope>NUCLEOTIDE SEQUENCE [LARGE SCALE GENOMIC DNA]</scope>
    <source>
        <strain evidence="4">LMG 26676</strain>
    </source>
</reference>
<evidence type="ECO:0000256" key="1">
    <source>
        <dbReference type="ARBA" id="ARBA00022729"/>
    </source>
</evidence>